<name>A0A6U1LNY5_9STRA</name>
<feature type="transmembrane region" description="Helical" evidence="5">
    <location>
        <begin position="84"/>
        <end position="102"/>
    </location>
</feature>
<dbReference type="AlphaFoldDB" id="A0A6U1LNY5"/>
<dbReference type="PANTHER" id="PTHR13531:SF0">
    <property type="entry name" value="GEO07735P1-RELATED"/>
    <property type="match status" value="1"/>
</dbReference>
<dbReference type="PANTHER" id="PTHR13531">
    <property type="entry name" value="GEO07735P1-RELATED-RELATED"/>
    <property type="match status" value="1"/>
</dbReference>
<dbReference type="GO" id="GO:1905515">
    <property type="term" value="P:non-motile cilium assembly"/>
    <property type="evidence" value="ECO:0007669"/>
    <property type="project" value="TreeGrafter"/>
</dbReference>
<gene>
    <name evidence="6" type="ORF">PCAL00307_LOCUS19385</name>
</gene>
<keyword evidence="4 5" id="KW-0472">Membrane</keyword>
<evidence type="ECO:0000256" key="4">
    <source>
        <dbReference type="ARBA" id="ARBA00023136"/>
    </source>
</evidence>
<evidence type="ECO:0000256" key="2">
    <source>
        <dbReference type="ARBA" id="ARBA00022692"/>
    </source>
</evidence>
<accession>A0A6U1LNY5</accession>
<feature type="transmembrane region" description="Helical" evidence="5">
    <location>
        <begin position="21"/>
        <end position="40"/>
    </location>
</feature>
<feature type="transmembrane region" description="Helical" evidence="5">
    <location>
        <begin position="52"/>
        <end position="72"/>
    </location>
</feature>
<organism evidence="6">
    <name type="scientific">Pelagomonas calceolata</name>
    <dbReference type="NCBI Taxonomy" id="35677"/>
    <lineage>
        <taxon>Eukaryota</taxon>
        <taxon>Sar</taxon>
        <taxon>Stramenopiles</taxon>
        <taxon>Ochrophyta</taxon>
        <taxon>Pelagophyceae</taxon>
        <taxon>Pelagomonadales</taxon>
        <taxon>Pelagomonadaceae</taxon>
        <taxon>Pelagomonas</taxon>
    </lineage>
</organism>
<dbReference type="Pfam" id="PF09799">
    <property type="entry name" value="Transmemb_17"/>
    <property type="match status" value="1"/>
</dbReference>
<evidence type="ECO:0000313" key="6">
    <source>
        <dbReference type="EMBL" id="CAE0703937.1"/>
    </source>
</evidence>
<evidence type="ECO:0000256" key="1">
    <source>
        <dbReference type="ARBA" id="ARBA00004141"/>
    </source>
</evidence>
<proteinExistence type="predicted"/>
<reference evidence="6" key="1">
    <citation type="submission" date="2021-01" db="EMBL/GenBank/DDBJ databases">
        <authorList>
            <person name="Corre E."/>
            <person name="Pelletier E."/>
            <person name="Niang G."/>
            <person name="Scheremetjew M."/>
            <person name="Finn R."/>
            <person name="Kale V."/>
            <person name="Holt S."/>
            <person name="Cochrane G."/>
            <person name="Meng A."/>
            <person name="Brown T."/>
            <person name="Cohen L."/>
        </authorList>
    </citation>
    <scope>NUCLEOTIDE SEQUENCE</scope>
    <source>
        <strain evidence="6">CCMP1756</strain>
    </source>
</reference>
<keyword evidence="2 5" id="KW-0812">Transmembrane</keyword>
<dbReference type="InterPro" id="IPR019184">
    <property type="entry name" value="Uncharacterised_TM-17"/>
</dbReference>
<dbReference type="GO" id="GO:0035869">
    <property type="term" value="C:ciliary transition zone"/>
    <property type="evidence" value="ECO:0007669"/>
    <property type="project" value="TreeGrafter"/>
</dbReference>
<dbReference type="EMBL" id="HBIW01022491">
    <property type="protein sequence ID" value="CAE0703937.1"/>
    <property type="molecule type" value="Transcribed_RNA"/>
</dbReference>
<evidence type="ECO:0000256" key="5">
    <source>
        <dbReference type="SAM" id="Phobius"/>
    </source>
</evidence>
<comment type="subcellular location">
    <subcellularLocation>
        <location evidence="1">Membrane</location>
        <topology evidence="1">Multi-pass membrane protein</topology>
    </subcellularLocation>
</comment>
<dbReference type="GO" id="GO:0016020">
    <property type="term" value="C:membrane"/>
    <property type="evidence" value="ECO:0007669"/>
    <property type="project" value="UniProtKB-SubCell"/>
</dbReference>
<evidence type="ECO:0000256" key="3">
    <source>
        <dbReference type="ARBA" id="ARBA00022989"/>
    </source>
</evidence>
<protein>
    <submittedName>
        <fullName evidence="6">Uncharacterized protein</fullName>
    </submittedName>
</protein>
<feature type="transmembrane region" description="Helical" evidence="5">
    <location>
        <begin position="114"/>
        <end position="138"/>
    </location>
</feature>
<keyword evidence="3 5" id="KW-1133">Transmembrane helix</keyword>
<sequence>MQAQGQRTAILSSLPLQILIYFENWFVLGFTAFNACAFVYKGSSYYYPKYMWPVEVATVLVFAVVQWARLFLASKSNKTEMLRPMIWSLLLTPCSVTAYWYFIYAQLYVLRVDVIMNAIGIVFVALELPFQLVAAFHFSTAIYI</sequence>